<dbReference type="GO" id="GO:0016746">
    <property type="term" value="F:acyltransferase activity"/>
    <property type="evidence" value="ECO:0007669"/>
    <property type="project" value="UniProtKB-KW"/>
</dbReference>
<dbReference type="Pfam" id="PF01553">
    <property type="entry name" value="Acyltransferase"/>
    <property type="match status" value="1"/>
</dbReference>
<feature type="transmembrane region" description="Helical" evidence="4">
    <location>
        <begin position="6"/>
        <end position="26"/>
    </location>
</feature>
<sequence length="376" mass="43841">MILFPLLALIILVPLAPTVMVMWLLLRLAGFFLPSTAYHTFDDKLYSWYQRCVLLFFEPFVTQKIYFYGDHDFTKRKENVIFMCNHQSTVDWIICSMIIARQGGIGRLRFILLNALKYIPLFGYYFYQHCFIFMNRDNFEAHKAVSTMDYIMKKQLSCWIVAYPEVDRFNPRKPEAIKESRRFAKSKGLVPLKYHLTPRVRGMEVLLNNMSSHLHAVYDVTVVFGDEDGSCLDKSKPMPGLLAYLTKPRTLHIHLQRCPVADVPQDHDALRSWLSSRYALKDKLFSDLEEVKKATSSQPNVEDVKAAFLKNLSISKVPNGFEELPRLRKRWLFTAFFCMASFTALLLFVHPWLQYAYFGTVFGTIFLGIPYVWLTV</sequence>
<dbReference type="GO" id="GO:0005783">
    <property type="term" value="C:endoplasmic reticulum"/>
    <property type="evidence" value="ECO:0007669"/>
    <property type="project" value="TreeGrafter"/>
</dbReference>
<dbReference type="CDD" id="cd07990">
    <property type="entry name" value="LPLAT_LCLAT1-like"/>
    <property type="match status" value="1"/>
</dbReference>
<feature type="transmembrane region" description="Helical" evidence="4">
    <location>
        <begin position="355"/>
        <end position="374"/>
    </location>
</feature>
<evidence type="ECO:0000313" key="6">
    <source>
        <dbReference type="EMBL" id="VUZ54814.1"/>
    </source>
</evidence>
<dbReference type="PANTHER" id="PTHR10983:SF73">
    <property type="entry name" value="1-ACYL-SN-GLYCEROL-3-PHOSPHATE ACYLTRANSFERASE EPSILON"/>
    <property type="match status" value="1"/>
</dbReference>
<gene>
    <name evidence="6" type="ORF">WMSIL1_LOCUS12833</name>
</gene>
<dbReference type="InterPro" id="IPR002123">
    <property type="entry name" value="Plipid/glycerol_acylTrfase"/>
</dbReference>
<dbReference type="SMART" id="SM00563">
    <property type="entry name" value="PlsC"/>
    <property type="match status" value="1"/>
</dbReference>
<dbReference type="EMBL" id="CABIJS010000666">
    <property type="protein sequence ID" value="VUZ54814.1"/>
    <property type="molecule type" value="Genomic_DNA"/>
</dbReference>
<dbReference type="GO" id="GO:0036149">
    <property type="term" value="P:phosphatidylinositol acyl-chain remodeling"/>
    <property type="evidence" value="ECO:0007669"/>
    <property type="project" value="TreeGrafter"/>
</dbReference>
<keyword evidence="4" id="KW-0472">Membrane</keyword>
<proteinExistence type="inferred from homology"/>
<reference evidence="6 7" key="1">
    <citation type="submission" date="2019-07" db="EMBL/GenBank/DDBJ databases">
        <authorList>
            <person name="Jastrzebski P J."/>
            <person name="Paukszto L."/>
            <person name="Jastrzebski P J."/>
        </authorList>
    </citation>
    <scope>NUCLEOTIDE SEQUENCE [LARGE SCALE GENOMIC DNA]</scope>
    <source>
        <strain evidence="6 7">WMS-il1</strain>
    </source>
</reference>
<feature type="transmembrane region" description="Helical" evidence="4">
    <location>
        <begin position="331"/>
        <end position="349"/>
    </location>
</feature>
<evidence type="ECO:0000256" key="1">
    <source>
        <dbReference type="ARBA" id="ARBA00008655"/>
    </source>
</evidence>
<keyword evidence="4" id="KW-0812">Transmembrane</keyword>
<protein>
    <recommendedName>
        <fullName evidence="5">Phospholipid/glycerol acyltransferase domain-containing protein</fullName>
    </recommendedName>
</protein>
<accession>A0A564Z7Q5</accession>
<evidence type="ECO:0000256" key="4">
    <source>
        <dbReference type="SAM" id="Phobius"/>
    </source>
</evidence>
<dbReference type="AlphaFoldDB" id="A0A564Z7Q5"/>
<dbReference type="PANTHER" id="PTHR10983">
    <property type="entry name" value="1-ACYLGLYCEROL-3-PHOSPHATE ACYLTRANSFERASE-RELATED"/>
    <property type="match status" value="1"/>
</dbReference>
<keyword evidence="7" id="KW-1185">Reference proteome</keyword>
<dbReference type="Pfam" id="PF16076">
    <property type="entry name" value="Acyltransf_C"/>
    <property type="match status" value="1"/>
</dbReference>
<comment type="similarity">
    <text evidence="1">Belongs to the 1-acyl-sn-glycerol-3-phosphate acyltransferase family.</text>
</comment>
<keyword evidence="4" id="KW-1133">Transmembrane helix</keyword>
<evidence type="ECO:0000259" key="5">
    <source>
        <dbReference type="SMART" id="SM00563"/>
    </source>
</evidence>
<keyword evidence="2" id="KW-0808">Transferase</keyword>
<keyword evidence="3" id="KW-0012">Acyltransferase</keyword>
<evidence type="ECO:0000256" key="3">
    <source>
        <dbReference type="ARBA" id="ARBA00023315"/>
    </source>
</evidence>
<dbReference type="InterPro" id="IPR032098">
    <property type="entry name" value="Acyltransf_C"/>
</dbReference>
<dbReference type="SUPFAM" id="SSF69593">
    <property type="entry name" value="Glycerol-3-phosphate (1)-acyltransferase"/>
    <property type="match status" value="1"/>
</dbReference>
<evidence type="ECO:0000313" key="7">
    <source>
        <dbReference type="Proteomes" id="UP000321570"/>
    </source>
</evidence>
<evidence type="ECO:0000256" key="2">
    <source>
        <dbReference type="ARBA" id="ARBA00022679"/>
    </source>
</evidence>
<dbReference type="Proteomes" id="UP000321570">
    <property type="component" value="Unassembled WGS sequence"/>
</dbReference>
<organism evidence="6 7">
    <name type="scientific">Hymenolepis diminuta</name>
    <name type="common">Rat tapeworm</name>
    <dbReference type="NCBI Taxonomy" id="6216"/>
    <lineage>
        <taxon>Eukaryota</taxon>
        <taxon>Metazoa</taxon>
        <taxon>Spiralia</taxon>
        <taxon>Lophotrochozoa</taxon>
        <taxon>Platyhelminthes</taxon>
        <taxon>Cestoda</taxon>
        <taxon>Eucestoda</taxon>
        <taxon>Cyclophyllidea</taxon>
        <taxon>Hymenolepididae</taxon>
        <taxon>Hymenolepis</taxon>
    </lineage>
</organism>
<feature type="domain" description="Phospholipid/glycerol acyltransferase" evidence="5">
    <location>
        <begin position="80"/>
        <end position="204"/>
    </location>
</feature>
<name>A0A564Z7Q5_HYMDI</name>